<dbReference type="Proteomes" id="UP000823388">
    <property type="component" value="Chromosome 6K"/>
</dbReference>
<gene>
    <name evidence="1" type="ORF">PVAP13_6KG380400</name>
</gene>
<keyword evidence="2" id="KW-1185">Reference proteome</keyword>
<evidence type="ECO:0000313" key="1">
    <source>
        <dbReference type="EMBL" id="KAG2585239.1"/>
    </source>
</evidence>
<reference evidence="1" key="1">
    <citation type="submission" date="2020-05" db="EMBL/GenBank/DDBJ databases">
        <title>WGS assembly of Panicum virgatum.</title>
        <authorList>
            <person name="Lovell J.T."/>
            <person name="Jenkins J."/>
            <person name="Shu S."/>
            <person name="Juenger T.E."/>
            <person name="Schmutz J."/>
        </authorList>
    </citation>
    <scope>NUCLEOTIDE SEQUENCE</scope>
    <source>
        <strain evidence="1">AP13</strain>
    </source>
</reference>
<accession>A0A8T0RKW8</accession>
<comment type="caution">
    <text evidence="1">The sequence shown here is derived from an EMBL/GenBank/DDBJ whole genome shotgun (WGS) entry which is preliminary data.</text>
</comment>
<name>A0A8T0RKW8_PANVG</name>
<proteinExistence type="predicted"/>
<protein>
    <submittedName>
        <fullName evidence="1">Uncharacterized protein</fullName>
    </submittedName>
</protein>
<organism evidence="1 2">
    <name type="scientific">Panicum virgatum</name>
    <name type="common">Blackwell switchgrass</name>
    <dbReference type="NCBI Taxonomy" id="38727"/>
    <lineage>
        <taxon>Eukaryota</taxon>
        <taxon>Viridiplantae</taxon>
        <taxon>Streptophyta</taxon>
        <taxon>Embryophyta</taxon>
        <taxon>Tracheophyta</taxon>
        <taxon>Spermatophyta</taxon>
        <taxon>Magnoliopsida</taxon>
        <taxon>Liliopsida</taxon>
        <taxon>Poales</taxon>
        <taxon>Poaceae</taxon>
        <taxon>PACMAD clade</taxon>
        <taxon>Panicoideae</taxon>
        <taxon>Panicodae</taxon>
        <taxon>Paniceae</taxon>
        <taxon>Panicinae</taxon>
        <taxon>Panicum</taxon>
        <taxon>Panicum sect. Hiantes</taxon>
    </lineage>
</organism>
<evidence type="ECO:0000313" key="2">
    <source>
        <dbReference type="Proteomes" id="UP000823388"/>
    </source>
</evidence>
<dbReference type="EMBL" id="CM029047">
    <property type="protein sequence ID" value="KAG2585239.1"/>
    <property type="molecule type" value="Genomic_DNA"/>
</dbReference>
<sequence>MSRVRGHHEVMMPRLENVAAARSARGLLLCSGDLKEQHWHGAWLPVSNMRIALQQQKEQLQDDVCSRAAHNVVDRIPLLLNACEDHLFTLWFSHHGF</sequence>
<dbReference type="AlphaFoldDB" id="A0A8T0RKW8"/>